<dbReference type="InterPro" id="IPR038279">
    <property type="entry name" value="Ndc10_dom2_sf"/>
</dbReference>
<keyword evidence="3" id="KW-1185">Reference proteome</keyword>
<proteinExistence type="predicted"/>
<dbReference type="Gene3D" id="1.10.443.20">
    <property type="entry name" value="Centromere DNA-binding protein complex CBF3 subunit, domain 2"/>
    <property type="match status" value="1"/>
</dbReference>
<evidence type="ECO:0000313" key="3">
    <source>
        <dbReference type="Proteomes" id="UP001146120"/>
    </source>
</evidence>
<dbReference type="Pfam" id="PF16787">
    <property type="entry name" value="NDC10_II"/>
    <property type="match status" value="1"/>
</dbReference>
<comment type="caution">
    <text evidence="2">The sequence shown here is derived from an EMBL/GenBank/DDBJ whole genome shotgun (WGS) entry which is preliminary data.</text>
</comment>
<reference evidence="2" key="2">
    <citation type="journal article" date="2023" name="Microbiol Resour">
        <title>Decontamination and Annotation of the Draft Genome Sequence of the Oomycete Lagenidium giganteum ARSEF 373.</title>
        <authorList>
            <person name="Morgan W.R."/>
            <person name="Tartar A."/>
        </authorList>
    </citation>
    <scope>NUCLEOTIDE SEQUENCE</scope>
    <source>
        <strain evidence="2">ARSEF 373</strain>
    </source>
</reference>
<organism evidence="2 3">
    <name type="scientific">Lagenidium giganteum</name>
    <dbReference type="NCBI Taxonomy" id="4803"/>
    <lineage>
        <taxon>Eukaryota</taxon>
        <taxon>Sar</taxon>
        <taxon>Stramenopiles</taxon>
        <taxon>Oomycota</taxon>
        <taxon>Peronosporomycetes</taxon>
        <taxon>Pythiales</taxon>
        <taxon>Pythiaceae</taxon>
    </lineage>
</organism>
<feature type="domain" description="Ndc10" evidence="1">
    <location>
        <begin position="4"/>
        <end position="176"/>
    </location>
</feature>
<dbReference type="EMBL" id="DAKRPA010000260">
    <property type="protein sequence ID" value="DAZ94251.1"/>
    <property type="molecule type" value="Genomic_DNA"/>
</dbReference>
<dbReference type="Proteomes" id="UP001146120">
    <property type="component" value="Unassembled WGS sequence"/>
</dbReference>
<sequence length="204" mass="23001">MDARAWYDIKPLEGKTKDRTQAISYDTMYWATCRAFNAVGLASKARTHAARGSGCQMTELAGAEETQIRRLGRWNMPSMEDCYQTALPRKAKRALTGFPADHQTEPPVELQHMVFGFIDPIWEKYMSQESQNIATGGFLTLLKHLWVVFLHDSAALLPRCADHPIWKHPLFATDAYKAYVCHARDEANNLVPPAQVTCGKSCQN</sequence>
<dbReference type="AlphaFoldDB" id="A0AAV2YL64"/>
<reference evidence="2" key="1">
    <citation type="submission" date="2022-11" db="EMBL/GenBank/DDBJ databases">
        <authorList>
            <person name="Morgan W.R."/>
            <person name="Tartar A."/>
        </authorList>
    </citation>
    <scope>NUCLEOTIDE SEQUENCE</scope>
    <source>
        <strain evidence="2">ARSEF 373</strain>
    </source>
</reference>
<gene>
    <name evidence="2" type="ORF">N0F65_004963</name>
</gene>
<dbReference type="GO" id="GO:0003677">
    <property type="term" value="F:DNA binding"/>
    <property type="evidence" value="ECO:0007669"/>
    <property type="project" value="InterPro"/>
</dbReference>
<evidence type="ECO:0000313" key="2">
    <source>
        <dbReference type="EMBL" id="DAZ94251.1"/>
    </source>
</evidence>
<protein>
    <recommendedName>
        <fullName evidence="1">Ndc10 domain-containing protein</fullName>
    </recommendedName>
</protein>
<accession>A0AAV2YL64</accession>
<dbReference type="InterPro" id="IPR031872">
    <property type="entry name" value="NDC10_II"/>
</dbReference>
<evidence type="ECO:0000259" key="1">
    <source>
        <dbReference type="Pfam" id="PF16787"/>
    </source>
</evidence>
<name>A0AAV2YL64_9STRA</name>